<dbReference type="AlphaFoldDB" id="A0A6M0JUV4"/>
<gene>
    <name evidence="9" type="primary">amrS</name>
    <name evidence="9" type="ORF">G3446_02125</name>
</gene>
<dbReference type="Pfam" id="PF04055">
    <property type="entry name" value="Radical_SAM"/>
    <property type="match status" value="1"/>
</dbReference>
<keyword evidence="10" id="KW-1185">Reference proteome</keyword>
<evidence type="ECO:0000256" key="1">
    <source>
        <dbReference type="ARBA" id="ARBA00022485"/>
    </source>
</evidence>
<dbReference type="PIRSF" id="PIRSF004869">
    <property type="entry name" value="PflX_prd"/>
    <property type="match status" value="1"/>
</dbReference>
<keyword evidence="1" id="KW-0004">4Fe-4S</keyword>
<dbReference type="GO" id="GO:0046872">
    <property type="term" value="F:metal ion binding"/>
    <property type="evidence" value="ECO:0007669"/>
    <property type="project" value="UniProtKB-KW"/>
</dbReference>
<dbReference type="InterPro" id="IPR058240">
    <property type="entry name" value="rSAM_sf"/>
</dbReference>
<evidence type="ECO:0000256" key="7">
    <source>
        <dbReference type="PIRSR" id="PIRSR004869-50"/>
    </source>
</evidence>
<evidence type="ECO:0000256" key="5">
    <source>
        <dbReference type="ARBA" id="ARBA00023004"/>
    </source>
</evidence>
<feature type="binding site" evidence="7">
    <location>
        <position position="89"/>
    </location>
    <ligand>
        <name>[4Fe-4S] cluster</name>
        <dbReference type="ChEBI" id="CHEBI:49883"/>
        <note>4Fe-4S-S-AdoMet</note>
    </ligand>
</feature>
<comment type="caution">
    <text evidence="9">The sequence shown here is derived from an EMBL/GenBank/DDBJ whole genome shotgun (WGS) entry which is preliminary data.</text>
</comment>
<keyword evidence="4 7" id="KW-0479">Metal-binding</keyword>
<dbReference type="SUPFAM" id="SSF102114">
    <property type="entry name" value="Radical SAM enzymes"/>
    <property type="match status" value="1"/>
</dbReference>
<evidence type="ECO:0000256" key="6">
    <source>
        <dbReference type="ARBA" id="ARBA00023014"/>
    </source>
</evidence>
<dbReference type="SFLD" id="SFLDG01101">
    <property type="entry name" value="Uncharacterised_Radical_SAM_Su"/>
    <property type="match status" value="1"/>
</dbReference>
<keyword evidence="2" id="KW-0313">Glucose metabolism</keyword>
<dbReference type="SFLD" id="SFLDS00029">
    <property type="entry name" value="Radical_SAM"/>
    <property type="match status" value="1"/>
</dbReference>
<reference evidence="9 10" key="1">
    <citation type="submission" date="2020-02" db="EMBL/GenBank/DDBJ databases">
        <title>Genome sequences of Thiorhodococcus mannitoliphagus and Thiorhodococcus minor, purple sulfur photosynthetic bacteria in the gammaproteobacterial family, Chromatiaceae.</title>
        <authorList>
            <person name="Aviles F.A."/>
            <person name="Meyer T.E."/>
            <person name="Kyndt J.A."/>
        </authorList>
    </citation>
    <scope>NUCLEOTIDE SEQUENCE [LARGE SCALE GENOMIC DNA]</scope>
    <source>
        <strain evidence="9 10">DSM 11518</strain>
    </source>
</reference>
<accession>A0A6M0JUV4</accession>
<sequence>MKEARFYDRLDKDRVQCRLCPHDCVIADGARGVCAVRYNSGGTLYTLVADRVISRHLDPIEKKPLFHFYPGSTSYSVATIGCNLRCSFCQNWEISQWARERFPKHVEPVSRAPDVAVLCPRLAELGDEVPGDPVTPAQIVQGARASGARSIAYTYTEPTIFYELAYETACLAKEAGLANVFISNGYISEAPQREIASVLDAVNVDLKFFRQASYSHLSRIKLQPVLDAIVRYHELGVWLEVTTLVIPEVNDSDEELRDIAELICSLSPDIPWHISRFHGAYEMSNVPPTPAATLKRAAEIGQAAGLRYIYQGNFHGAHGESTYCYHCGHLLIRRYGFQLMSNVVRKGACPECGTVVSGIGLG</sequence>
<organism evidence="9 10">
    <name type="scientific">Thiorhodococcus minor</name>
    <dbReference type="NCBI Taxonomy" id="57489"/>
    <lineage>
        <taxon>Bacteria</taxon>
        <taxon>Pseudomonadati</taxon>
        <taxon>Pseudomonadota</taxon>
        <taxon>Gammaproteobacteria</taxon>
        <taxon>Chromatiales</taxon>
        <taxon>Chromatiaceae</taxon>
        <taxon>Thiorhodococcus</taxon>
    </lineage>
</organism>
<dbReference type="GO" id="GO:0006006">
    <property type="term" value="P:glucose metabolic process"/>
    <property type="evidence" value="ECO:0007669"/>
    <property type="project" value="UniProtKB-KW"/>
</dbReference>
<evidence type="ECO:0000256" key="2">
    <source>
        <dbReference type="ARBA" id="ARBA00022526"/>
    </source>
</evidence>
<dbReference type="EMBL" id="JAAIJQ010000004">
    <property type="protein sequence ID" value="NEV60701.1"/>
    <property type="molecule type" value="Genomic_DNA"/>
</dbReference>
<keyword evidence="3 7" id="KW-0949">S-adenosyl-L-methionine</keyword>
<dbReference type="CDD" id="cd01335">
    <property type="entry name" value="Radical_SAM"/>
    <property type="match status" value="1"/>
</dbReference>
<dbReference type="Proteomes" id="UP000483379">
    <property type="component" value="Unassembled WGS sequence"/>
</dbReference>
<feature type="binding site" evidence="7">
    <location>
        <position position="82"/>
    </location>
    <ligand>
        <name>[4Fe-4S] cluster</name>
        <dbReference type="ChEBI" id="CHEBI:49883"/>
        <note>4Fe-4S-S-AdoMet</note>
    </ligand>
</feature>
<feature type="domain" description="Radical SAM core" evidence="8">
    <location>
        <begin position="67"/>
        <end position="321"/>
    </location>
</feature>
<dbReference type="InterPro" id="IPR034457">
    <property type="entry name" value="Organic_radical-activating"/>
</dbReference>
<dbReference type="GO" id="GO:0003824">
    <property type="term" value="F:catalytic activity"/>
    <property type="evidence" value="ECO:0007669"/>
    <property type="project" value="InterPro"/>
</dbReference>
<evidence type="ECO:0000259" key="8">
    <source>
        <dbReference type="PROSITE" id="PS51918"/>
    </source>
</evidence>
<dbReference type="InterPro" id="IPR016431">
    <property type="entry name" value="Pyrv-formate_lyase-activ_prd"/>
</dbReference>
<dbReference type="InterPro" id="IPR013785">
    <property type="entry name" value="Aldolase_TIM"/>
</dbReference>
<name>A0A6M0JUV4_9GAMM</name>
<keyword evidence="5 7" id="KW-0408">Iron</keyword>
<keyword evidence="2" id="KW-0119">Carbohydrate metabolism</keyword>
<feature type="binding site" evidence="7">
    <location>
        <position position="86"/>
    </location>
    <ligand>
        <name>[4Fe-4S] cluster</name>
        <dbReference type="ChEBI" id="CHEBI:49883"/>
        <note>4Fe-4S-S-AdoMet</note>
    </ligand>
</feature>
<dbReference type="PANTHER" id="PTHR30352">
    <property type="entry name" value="PYRUVATE FORMATE-LYASE-ACTIVATING ENZYME"/>
    <property type="match status" value="1"/>
</dbReference>
<dbReference type="PANTHER" id="PTHR30352:SF5">
    <property type="entry name" value="PYRUVATE FORMATE-LYASE 1-ACTIVATING ENZYME"/>
    <property type="match status" value="1"/>
</dbReference>
<dbReference type="InterPro" id="IPR007197">
    <property type="entry name" value="rSAM"/>
</dbReference>
<dbReference type="Gene3D" id="3.20.20.70">
    <property type="entry name" value="Aldolase class I"/>
    <property type="match status" value="1"/>
</dbReference>
<dbReference type="RefSeq" id="WP_164450747.1">
    <property type="nucleotide sequence ID" value="NZ_JAAIJQ010000004.1"/>
</dbReference>
<dbReference type="InterPro" id="IPR027596">
    <property type="entry name" value="AmmeMemoSam_rS"/>
</dbReference>
<evidence type="ECO:0000313" key="10">
    <source>
        <dbReference type="Proteomes" id="UP000483379"/>
    </source>
</evidence>
<dbReference type="GO" id="GO:0051539">
    <property type="term" value="F:4 iron, 4 sulfur cluster binding"/>
    <property type="evidence" value="ECO:0007669"/>
    <property type="project" value="UniProtKB-KW"/>
</dbReference>
<protein>
    <submittedName>
        <fullName evidence="9">AmmeMemoRadiSam system radical SAM enzyme</fullName>
    </submittedName>
</protein>
<proteinExistence type="predicted"/>
<evidence type="ECO:0000256" key="4">
    <source>
        <dbReference type="ARBA" id="ARBA00022723"/>
    </source>
</evidence>
<evidence type="ECO:0000256" key="3">
    <source>
        <dbReference type="ARBA" id="ARBA00022691"/>
    </source>
</evidence>
<dbReference type="NCBIfam" id="TIGR04337">
    <property type="entry name" value="AmmeMemoSam_rS"/>
    <property type="match status" value="1"/>
</dbReference>
<keyword evidence="6 7" id="KW-0411">Iron-sulfur</keyword>
<evidence type="ECO:0000313" key="9">
    <source>
        <dbReference type="EMBL" id="NEV60701.1"/>
    </source>
</evidence>
<comment type="cofactor">
    <cofactor evidence="7">
        <name>[4Fe-4S] cluster</name>
        <dbReference type="ChEBI" id="CHEBI:49883"/>
    </cofactor>
    <text evidence="7">Binds 1 [4Fe-4S] cluster. The cluster is coordinated with 3 cysteines and an exchangeable S-adenosyl-L-methionine.</text>
</comment>
<dbReference type="PROSITE" id="PS51918">
    <property type="entry name" value="RADICAL_SAM"/>
    <property type="match status" value="1"/>
</dbReference>